<dbReference type="EMBL" id="AAMIYH010000015">
    <property type="protein sequence ID" value="EDH8302998.1"/>
    <property type="molecule type" value="Genomic_DNA"/>
</dbReference>
<dbReference type="InterPro" id="IPR057114">
    <property type="entry name" value="Phage_H_T_join_C"/>
</dbReference>
<evidence type="ECO:0000313" key="4">
    <source>
        <dbReference type="EMBL" id="EDH8302998.1"/>
    </source>
</evidence>
<reference evidence="4" key="1">
    <citation type="submission" date="2018-07" db="EMBL/GenBank/DDBJ databases">
        <authorList>
            <person name="Ashton P.M."/>
            <person name="Dallman T."/>
            <person name="Nair S."/>
            <person name="De Pinna E."/>
            <person name="Peters T."/>
            <person name="Grant K."/>
        </authorList>
    </citation>
    <scope>NUCLEOTIDE SEQUENCE</scope>
    <source>
        <strain evidence="4">368335</strain>
    </source>
</reference>
<organism evidence="4">
    <name type="scientific">Salmonella enterica subsp. enterica serovar Chester</name>
    <dbReference type="NCBI Taxonomy" id="149386"/>
    <lineage>
        <taxon>Bacteria</taxon>
        <taxon>Pseudomonadati</taxon>
        <taxon>Pseudomonadota</taxon>
        <taxon>Gammaproteobacteria</taxon>
        <taxon>Enterobacterales</taxon>
        <taxon>Enterobacteriaceae</taxon>
        <taxon>Salmonella</taxon>
    </lineage>
</organism>
<feature type="domain" description="Putative phage head-tail joining protein N-terminal" evidence="2">
    <location>
        <begin position="40"/>
        <end position="208"/>
    </location>
</feature>
<proteinExistence type="predicted"/>
<evidence type="ECO:0000259" key="2">
    <source>
        <dbReference type="Pfam" id="PF24214"/>
    </source>
</evidence>
<evidence type="ECO:0008006" key="5">
    <source>
        <dbReference type="Google" id="ProtNLM"/>
    </source>
</evidence>
<accession>A0A635R8M5</accession>
<feature type="region of interest" description="Disordered" evidence="1">
    <location>
        <begin position="1"/>
        <end position="32"/>
    </location>
</feature>
<comment type="caution">
    <text evidence="4">The sequence shown here is derived from an EMBL/GenBank/DDBJ whole genome shotgun (WGS) entry which is preliminary data.</text>
</comment>
<dbReference type="InterPro" id="IPR057113">
    <property type="entry name" value="Phage_H_T_join_N"/>
</dbReference>
<gene>
    <name evidence="4" type="ORF">CB695_16125</name>
</gene>
<protein>
    <recommendedName>
        <fullName evidence="5">Virion structural protein</fullName>
    </recommendedName>
</protein>
<name>A0A635R8M5_SALET</name>
<dbReference type="AlphaFoldDB" id="A0A635R8M5"/>
<sequence length="456" mass="52946">MLKAKRDKPSTFQPVDRPIPELNKPQDGVKETTNIVTQPTRTTVTDLDRIPKQYLMKYLEGSAWTVDFFNFLKGRNDAKKFFDSKVLTPDQQVEKIIGLELRVTTPLDRSQDTTNKTFSMSGAATIANSIIPNEGCFFIAPIGDGRFALFNVTNVVRMSNNKVATYNIEYTLLFEVDPETAETIRRCTVREYYYVAERAWTGGDTLLTPKEYRAFLEVVDAIEDIEQTYVKRFYDGETATLLFPHDRHSDGLRSRAYYDVFLALFVRALGLRTVGKDIQIYPHPPMNVEDIETVWTALLQQSPTFLADYKRDSTVWQTKTFRTMQHRNSVTWSLISDTRFFTEELKPGYGMAQRFPGQWPEWKPFEPVEVENYRGNEGESIPAFLPLSFKPYLLSETFYDGSYSSLLEYGLYLYLHKRPLPSVIALKLFEEVYKLPKDAQFYYIPMVYLLLRYSRD</sequence>
<feature type="domain" description="Putative phage head-tail joining protein C-terminal" evidence="3">
    <location>
        <begin position="220"/>
        <end position="454"/>
    </location>
</feature>
<evidence type="ECO:0000259" key="3">
    <source>
        <dbReference type="Pfam" id="PF24215"/>
    </source>
</evidence>
<evidence type="ECO:0000256" key="1">
    <source>
        <dbReference type="SAM" id="MobiDB-lite"/>
    </source>
</evidence>
<dbReference type="Pfam" id="PF24214">
    <property type="entry name" value="Phage_H_T_join_2"/>
    <property type="match status" value="1"/>
</dbReference>
<dbReference type="Pfam" id="PF24215">
    <property type="entry name" value="H_T_assoc"/>
    <property type="match status" value="1"/>
</dbReference>